<evidence type="ECO:0000259" key="3">
    <source>
        <dbReference type="Pfam" id="PF01408"/>
    </source>
</evidence>
<gene>
    <name evidence="4" type="ORF">ACFPN2_22665</name>
</gene>
<keyword evidence="2" id="KW-0560">Oxidoreductase</keyword>
<evidence type="ECO:0000256" key="2">
    <source>
        <dbReference type="ARBA" id="ARBA00023002"/>
    </source>
</evidence>
<evidence type="ECO:0000256" key="1">
    <source>
        <dbReference type="ARBA" id="ARBA00010928"/>
    </source>
</evidence>
<dbReference type="InterPro" id="IPR000683">
    <property type="entry name" value="Gfo/Idh/MocA-like_OxRdtase_N"/>
</dbReference>
<feature type="domain" description="Gfo/Idh/MocA-like oxidoreductase N-terminal" evidence="3">
    <location>
        <begin position="5"/>
        <end position="125"/>
    </location>
</feature>
<dbReference type="InterPro" id="IPR036291">
    <property type="entry name" value="NAD(P)-bd_dom_sf"/>
</dbReference>
<dbReference type="PANTHER" id="PTHR43708:SF5">
    <property type="entry name" value="CONSERVED EXPRESSED OXIDOREDUCTASE (EUROFUNG)-RELATED"/>
    <property type="match status" value="1"/>
</dbReference>
<evidence type="ECO:0000313" key="5">
    <source>
        <dbReference type="Proteomes" id="UP001595904"/>
    </source>
</evidence>
<dbReference type="SUPFAM" id="SSF51735">
    <property type="entry name" value="NAD(P)-binding Rossmann-fold domains"/>
    <property type="match status" value="1"/>
</dbReference>
<dbReference type="RefSeq" id="WP_380600845.1">
    <property type="nucleotide sequence ID" value="NZ_JBHSDU010000010.1"/>
</dbReference>
<comment type="similarity">
    <text evidence="1">Belongs to the Gfo/Idh/MocA family.</text>
</comment>
<dbReference type="PANTHER" id="PTHR43708">
    <property type="entry name" value="CONSERVED EXPRESSED OXIDOREDUCTASE (EUROFUNG)"/>
    <property type="match status" value="1"/>
</dbReference>
<dbReference type="Proteomes" id="UP001595904">
    <property type="component" value="Unassembled WGS sequence"/>
</dbReference>
<comment type="caution">
    <text evidence="4">The sequence shown here is derived from an EMBL/GenBank/DDBJ whole genome shotgun (WGS) entry which is preliminary data.</text>
</comment>
<evidence type="ECO:0000313" key="4">
    <source>
        <dbReference type="EMBL" id="MFC4311902.1"/>
    </source>
</evidence>
<reference evidence="5" key="1">
    <citation type="journal article" date="2019" name="Int. J. Syst. Evol. Microbiol.">
        <title>The Global Catalogue of Microorganisms (GCM) 10K type strain sequencing project: providing services to taxonomists for standard genome sequencing and annotation.</title>
        <authorList>
            <consortium name="The Broad Institute Genomics Platform"/>
            <consortium name="The Broad Institute Genome Sequencing Center for Infectious Disease"/>
            <person name="Wu L."/>
            <person name="Ma J."/>
        </authorList>
    </citation>
    <scope>NUCLEOTIDE SEQUENCE [LARGE SCALE GENOMIC DNA]</scope>
    <source>
        <strain evidence="5">CGMCC 1.10759</strain>
    </source>
</reference>
<keyword evidence="5" id="KW-1185">Reference proteome</keyword>
<protein>
    <submittedName>
        <fullName evidence="4">Gfo/Idh/MocA family protein</fullName>
    </submittedName>
</protein>
<proteinExistence type="inferred from homology"/>
<dbReference type="EMBL" id="JBHSDU010000010">
    <property type="protein sequence ID" value="MFC4311902.1"/>
    <property type="molecule type" value="Genomic_DNA"/>
</dbReference>
<organism evidence="4 5">
    <name type="scientific">Steroidobacter flavus</name>
    <dbReference type="NCBI Taxonomy" id="1842136"/>
    <lineage>
        <taxon>Bacteria</taxon>
        <taxon>Pseudomonadati</taxon>
        <taxon>Pseudomonadota</taxon>
        <taxon>Gammaproteobacteria</taxon>
        <taxon>Steroidobacterales</taxon>
        <taxon>Steroidobacteraceae</taxon>
        <taxon>Steroidobacter</taxon>
    </lineage>
</organism>
<sequence length="345" mass="36855">MNDTFRIGFIGAGPVTQAIHLPALSTLGERWQIAKVMDVDADVATKVASRCAAIATTHAASIIADDDIDVVAICSPNAFHAEQTIACCKAGKRAVLCEKPLAITREEAAAVAEAAAESGTRVMVGTMHAYDPGFRAGLAEWTQQRQRVTHVKSSIFLPPNAAFVGLATESLTPGGPPPVAPGQPSPEQQRAALKQTILGLAIHHIPLVRTFFPQCGKVLSARRLPPLGYSLLMHDGERSAELLGFMPGQWPTSWTFEVSGAGGELAIEFPPSYVLAGSGRATVRNPDSSRTFEFEINGYQAQWLQLHEALCARKPLSIPLSSAIDDLLFALELADRAAAVMEIEQ</sequence>
<accession>A0ABV8SWR7</accession>
<name>A0ABV8SWR7_9GAMM</name>
<dbReference type="InterPro" id="IPR051317">
    <property type="entry name" value="Gfo/Idh/MocA_oxidoreduct"/>
</dbReference>
<dbReference type="Pfam" id="PF01408">
    <property type="entry name" value="GFO_IDH_MocA"/>
    <property type="match status" value="1"/>
</dbReference>
<dbReference type="Gene3D" id="3.40.50.720">
    <property type="entry name" value="NAD(P)-binding Rossmann-like Domain"/>
    <property type="match status" value="1"/>
</dbReference>